<dbReference type="RefSeq" id="WP_257767027.1">
    <property type="nucleotide sequence ID" value="NZ_CP102480.1"/>
</dbReference>
<name>A0A9J7AM19_9PROT</name>
<reference evidence="6" key="1">
    <citation type="submission" date="2022-08" db="EMBL/GenBank/DDBJ databases">
        <title>Nisaea acidiphila sp. nov., isolated from a marine algal debris and emended description of the genus Nisaea Urios et al. 2008.</title>
        <authorList>
            <person name="Kwon K."/>
        </authorList>
    </citation>
    <scope>NUCLEOTIDE SEQUENCE</scope>
    <source>
        <strain evidence="6">MEBiC11861</strain>
    </source>
</reference>
<evidence type="ECO:0000256" key="5">
    <source>
        <dbReference type="SAM" id="Phobius"/>
    </source>
</evidence>
<dbReference type="AlphaFoldDB" id="A0A9J7AM19"/>
<keyword evidence="4 5" id="KW-0472">Membrane</keyword>
<dbReference type="EMBL" id="CP102480">
    <property type="protein sequence ID" value="UUX48520.1"/>
    <property type="molecule type" value="Genomic_DNA"/>
</dbReference>
<evidence type="ECO:0000256" key="2">
    <source>
        <dbReference type="ARBA" id="ARBA00022692"/>
    </source>
</evidence>
<evidence type="ECO:0000256" key="4">
    <source>
        <dbReference type="ARBA" id="ARBA00023136"/>
    </source>
</evidence>
<accession>A0A9J7AM19</accession>
<proteinExistence type="predicted"/>
<feature type="transmembrane region" description="Helical" evidence="5">
    <location>
        <begin position="49"/>
        <end position="71"/>
    </location>
</feature>
<keyword evidence="2 5" id="KW-0812">Transmembrane</keyword>
<evidence type="ECO:0000313" key="7">
    <source>
        <dbReference type="Proteomes" id="UP001060336"/>
    </source>
</evidence>
<dbReference type="Pfam" id="PF09731">
    <property type="entry name" value="Mitofilin"/>
    <property type="match status" value="1"/>
</dbReference>
<evidence type="ECO:0000256" key="3">
    <source>
        <dbReference type="ARBA" id="ARBA00022989"/>
    </source>
</evidence>
<dbReference type="PANTHER" id="PTHR15415">
    <property type="entry name" value="MITOFILIN"/>
    <property type="match status" value="1"/>
</dbReference>
<keyword evidence="3 5" id="KW-1133">Transmembrane helix</keyword>
<keyword evidence="7" id="KW-1185">Reference proteome</keyword>
<gene>
    <name evidence="6" type="ORF">NUH88_13995</name>
</gene>
<dbReference type="PANTHER" id="PTHR15415:SF7">
    <property type="entry name" value="MICOS COMPLEX SUBUNIT MIC60"/>
    <property type="match status" value="1"/>
</dbReference>
<dbReference type="GO" id="GO:0016020">
    <property type="term" value="C:membrane"/>
    <property type="evidence" value="ECO:0007669"/>
    <property type="project" value="UniProtKB-SubCell"/>
</dbReference>
<organism evidence="6 7">
    <name type="scientific">Nisaea acidiphila</name>
    <dbReference type="NCBI Taxonomy" id="1862145"/>
    <lineage>
        <taxon>Bacteria</taxon>
        <taxon>Pseudomonadati</taxon>
        <taxon>Pseudomonadota</taxon>
        <taxon>Alphaproteobacteria</taxon>
        <taxon>Rhodospirillales</taxon>
        <taxon>Thalassobaculaceae</taxon>
        <taxon>Nisaea</taxon>
    </lineage>
</organism>
<dbReference type="InterPro" id="IPR019133">
    <property type="entry name" value="MIC60"/>
</dbReference>
<dbReference type="Proteomes" id="UP001060336">
    <property type="component" value="Chromosome"/>
</dbReference>
<evidence type="ECO:0000256" key="1">
    <source>
        <dbReference type="ARBA" id="ARBA00004370"/>
    </source>
</evidence>
<dbReference type="KEGG" id="naci:NUH88_13995"/>
<evidence type="ECO:0000313" key="6">
    <source>
        <dbReference type="EMBL" id="UUX48520.1"/>
    </source>
</evidence>
<comment type="subcellular location">
    <subcellularLocation>
        <location evidence="1">Membrane</location>
    </subcellularLocation>
</comment>
<sequence length="470" mass="47848">MSDPKSENGKISDKEAVEALKDGEGATVIDAEPVGELTAKKVFSSRTKVIGILVVLLLLTGGVAAALYPLWQDDAEAFVAKNGIPVTVPEVPENGFYNTVEDVIAFLRGTPAEPAAKQAAEAQPAAEPEPDPLTVMAGRIGELEAQIATLVEELQEARSASSDASRSADETKAAIALLNSELSAKPAVGQEELAVLAERIEAMERRVDELALPPAGGAGSGSGNAGVNEVLLTTIGALRERIAALEAEDKVSTTDLDAVAVRIENAESGAGERIASLEAELASVRQLAEKRAPERERAGLLLLAVGQLEAVTVTSGGFAGQLASVKDLATDAGPVVADAISVLEDRSGGVATLAALTERFDDVAKAVSQAKIAGSDEGLIGKTLNTVASLVTVRRTDVAEGPGIDAILVRAETAIAADDLAGAVAALEELSGAPAERASGWLSAAKARLAVDAAVAELRGAALASVAKAG</sequence>
<protein>
    <submittedName>
        <fullName evidence="6">Mitofilin family membrane protein</fullName>
    </submittedName>
</protein>